<keyword evidence="1" id="KW-0378">Hydrolase</keyword>
<evidence type="ECO:0000256" key="1">
    <source>
        <dbReference type="ARBA" id="ARBA00022801"/>
    </source>
</evidence>
<proteinExistence type="predicted"/>
<accession>A0A2A4GFY0</accession>
<gene>
    <name evidence="3" type="ORF">B7P33_04935</name>
</gene>
<dbReference type="Proteomes" id="UP000219559">
    <property type="component" value="Unassembled WGS sequence"/>
</dbReference>
<dbReference type="InterPro" id="IPR029058">
    <property type="entry name" value="AB_hydrolase_fold"/>
</dbReference>
<evidence type="ECO:0000313" key="3">
    <source>
        <dbReference type="EMBL" id="PCE66642.1"/>
    </source>
</evidence>
<sequence>MKNIPITILMLLGYMYSSAQSDLFDIDEVKIRTPFNQASKLAHYRYDSISYEKARSQTDFIFEKFSYQSDGHTVSGFSCRRRDTQGRKWPVILYNRGGTGNFGRLNEEDLPDFYTLAQQGFAVYATNYRYIDALGAQDQIGGDDVNDVIHLLEAVKRLPHIDPKNVFMMGVSRGGQMTYQSLARTQVNAAAVIGGVADFHIQMEARPIFLTGWDDLEPHQNYKGLTQVLPDFEAKKTQYLNERSATYWAEKINSPIYILHSRQDGRVPVSGALKLAQRFTALDKSYKLKVFDRKSHGLPHSLFDTYTEIIAWFTAHME</sequence>
<dbReference type="OrthoDB" id="9812921at2"/>
<name>A0A2A4GFY0_9FLAO</name>
<feature type="domain" description="Peptidase S9 prolyl oligopeptidase catalytic" evidence="2">
    <location>
        <begin position="113"/>
        <end position="317"/>
    </location>
</feature>
<dbReference type="GO" id="GO:0006508">
    <property type="term" value="P:proteolysis"/>
    <property type="evidence" value="ECO:0007669"/>
    <property type="project" value="InterPro"/>
</dbReference>
<dbReference type="InterPro" id="IPR001375">
    <property type="entry name" value="Peptidase_S9_cat"/>
</dbReference>
<reference evidence="3 4" key="1">
    <citation type="submission" date="2017-04" db="EMBL/GenBank/DDBJ databases">
        <title>A new member of the family Flavobacteriaceae isolated from ascidians.</title>
        <authorList>
            <person name="Chen L."/>
        </authorList>
    </citation>
    <scope>NUCLEOTIDE SEQUENCE [LARGE SCALE GENOMIC DNA]</scope>
    <source>
        <strain evidence="3 4">HQA918</strain>
    </source>
</reference>
<dbReference type="PANTHER" id="PTHR42776">
    <property type="entry name" value="SERINE PEPTIDASE S9 FAMILY MEMBER"/>
    <property type="match status" value="1"/>
</dbReference>
<comment type="caution">
    <text evidence="3">The sequence shown here is derived from an EMBL/GenBank/DDBJ whole genome shotgun (WGS) entry which is preliminary data.</text>
</comment>
<dbReference type="Gene3D" id="3.40.50.1820">
    <property type="entry name" value="alpha/beta hydrolase"/>
    <property type="match status" value="1"/>
</dbReference>
<keyword evidence="4" id="KW-1185">Reference proteome</keyword>
<dbReference type="GO" id="GO:0004252">
    <property type="term" value="F:serine-type endopeptidase activity"/>
    <property type="evidence" value="ECO:0007669"/>
    <property type="project" value="TreeGrafter"/>
</dbReference>
<organism evidence="3 4">
    <name type="scientific">Sediminicola luteus</name>
    <dbReference type="NCBI Taxonomy" id="319238"/>
    <lineage>
        <taxon>Bacteria</taxon>
        <taxon>Pseudomonadati</taxon>
        <taxon>Bacteroidota</taxon>
        <taxon>Flavobacteriia</taxon>
        <taxon>Flavobacteriales</taxon>
        <taxon>Flavobacteriaceae</taxon>
        <taxon>Sediminicola</taxon>
    </lineage>
</organism>
<protein>
    <recommendedName>
        <fullName evidence="2">Peptidase S9 prolyl oligopeptidase catalytic domain-containing protein</fullName>
    </recommendedName>
</protein>
<evidence type="ECO:0000313" key="4">
    <source>
        <dbReference type="Proteomes" id="UP000219559"/>
    </source>
</evidence>
<dbReference type="SUPFAM" id="SSF53474">
    <property type="entry name" value="alpha/beta-Hydrolases"/>
    <property type="match status" value="1"/>
</dbReference>
<dbReference type="Pfam" id="PF00326">
    <property type="entry name" value="Peptidase_S9"/>
    <property type="match status" value="1"/>
</dbReference>
<dbReference type="RefSeq" id="WP_097442163.1">
    <property type="nucleotide sequence ID" value="NZ_NBWU01000001.1"/>
</dbReference>
<dbReference type="AlphaFoldDB" id="A0A2A4GFY0"/>
<dbReference type="EMBL" id="NBWU01000001">
    <property type="protein sequence ID" value="PCE66642.1"/>
    <property type="molecule type" value="Genomic_DNA"/>
</dbReference>
<evidence type="ECO:0000259" key="2">
    <source>
        <dbReference type="Pfam" id="PF00326"/>
    </source>
</evidence>
<dbReference type="PANTHER" id="PTHR42776:SF27">
    <property type="entry name" value="DIPEPTIDYL PEPTIDASE FAMILY MEMBER 6"/>
    <property type="match status" value="1"/>
</dbReference>